<feature type="transmembrane region" description="Helical" evidence="2">
    <location>
        <begin position="129"/>
        <end position="147"/>
    </location>
</feature>
<keyword evidence="2" id="KW-1133">Transmembrane helix</keyword>
<name>A0ABV5D0D4_9ACTN</name>
<evidence type="ECO:0000313" key="4">
    <source>
        <dbReference type="Proteomes" id="UP001582793"/>
    </source>
</evidence>
<organism evidence="3 4">
    <name type="scientific">Polymorphospora lycopeni</name>
    <dbReference type="NCBI Taxonomy" id="3140240"/>
    <lineage>
        <taxon>Bacteria</taxon>
        <taxon>Bacillati</taxon>
        <taxon>Actinomycetota</taxon>
        <taxon>Actinomycetes</taxon>
        <taxon>Micromonosporales</taxon>
        <taxon>Micromonosporaceae</taxon>
        <taxon>Polymorphospora</taxon>
    </lineage>
</organism>
<sequence>MRRTRPVAGPARRIRTHGRHISGGHLRRDGHRRRNGHRAGAGTAWRAVVLGAATGGRSMTGLAGITLSARPPVARPLRILATLAAAGELAADKSPRTPSRLAPAPLAGRLATGAVAATALARRDGTRPLLPVLLACAGVVAASMVGVRFRAYASRRGHPTLAALAEDLVTVGLATTAVRHTGPARFAALRR</sequence>
<proteinExistence type="predicted"/>
<evidence type="ECO:0000256" key="2">
    <source>
        <dbReference type="SAM" id="Phobius"/>
    </source>
</evidence>
<keyword evidence="4" id="KW-1185">Reference proteome</keyword>
<keyword evidence="2" id="KW-0472">Membrane</keyword>
<dbReference type="Proteomes" id="UP001582793">
    <property type="component" value="Unassembled WGS sequence"/>
</dbReference>
<feature type="region of interest" description="Disordered" evidence="1">
    <location>
        <begin position="1"/>
        <end position="40"/>
    </location>
</feature>
<evidence type="ECO:0008006" key="5">
    <source>
        <dbReference type="Google" id="ProtNLM"/>
    </source>
</evidence>
<keyword evidence="2" id="KW-0812">Transmembrane</keyword>
<protein>
    <recommendedName>
        <fullName evidence="5">DUF4126 domain-containing protein</fullName>
    </recommendedName>
</protein>
<reference evidence="3 4" key="1">
    <citation type="submission" date="2024-04" db="EMBL/GenBank/DDBJ databases">
        <title>Polymorphospora sp. isolated from Baiyangdian Lake in Xiong'an New Area.</title>
        <authorList>
            <person name="Zhang X."/>
            <person name="Liu J."/>
        </authorList>
    </citation>
    <scope>NUCLEOTIDE SEQUENCE [LARGE SCALE GENOMIC DNA]</scope>
    <source>
        <strain evidence="3 4">2-325</strain>
    </source>
</reference>
<comment type="caution">
    <text evidence="3">The sequence shown here is derived from an EMBL/GenBank/DDBJ whole genome shotgun (WGS) entry which is preliminary data.</text>
</comment>
<dbReference type="EMBL" id="JBCGDC010000163">
    <property type="protein sequence ID" value="MFB6397723.1"/>
    <property type="molecule type" value="Genomic_DNA"/>
</dbReference>
<evidence type="ECO:0000256" key="1">
    <source>
        <dbReference type="SAM" id="MobiDB-lite"/>
    </source>
</evidence>
<feature type="compositionally biased region" description="Basic residues" evidence="1">
    <location>
        <begin position="12"/>
        <end position="22"/>
    </location>
</feature>
<evidence type="ECO:0000313" key="3">
    <source>
        <dbReference type="EMBL" id="MFB6397723.1"/>
    </source>
</evidence>
<accession>A0ABV5D0D4</accession>
<feature type="compositionally biased region" description="Basic residues" evidence="1">
    <location>
        <begin position="28"/>
        <end position="37"/>
    </location>
</feature>
<dbReference type="RefSeq" id="WP_364206486.1">
    <property type="nucleotide sequence ID" value="NZ_JBCGDC010000163.1"/>
</dbReference>
<gene>
    <name evidence="3" type="ORF">AAFH96_32215</name>
</gene>